<evidence type="ECO:0000313" key="2">
    <source>
        <dbReference type="EMBL" id="MBO1323046.1"/>
    </source>
</evidence>
<evidence type="ECO:0000259" key="1">
    <source>
        <dbReference type="Pfam" id="PF00188"/>
    </source>
</evidence>
<organism evidence="2 3">
    <name type="scientific">Acanthopleuribacter pedis</name>
    <dbReference type="NCBI Taxonomy" id="442870"/>
    <lineage>
        <taxon>Bacteria</taxon>
        <taxon>Pseudomonadati</taxon>
        <taxon>Acidobacteriota</taxon>
        <taxon>Holophagae</taxon>
        <taxon>Acanthopleuribacterales</taxon>
        <taxon>Acanthopleuribacteraceae</taxon>
        <taxon>Acanthopleuribacter</taxon>
    </lineage>
</organism>
<protein>
    <recommendedName>
        <fullName evidence="1">SCP domain-containing protein</fullName>
    </recommendedName>
</protein>
<dbReference type="CDD" id="cd05379">
    <property type="entry name" value="CAP_bacterial"/>
    <property type="match status" value="1"/>
</dbReference>
<dbReference type="EMBL" id="JAFREP010000048">
    <property type="protein sequence ID" value="MBO1323046.1"/>
    <property type="molecule type" value="Genomic_DNA"/>
</dbReference>
<dbReference type="PANTHER" id="PTHR31157">
    <property type="entry name" value="SCP DOMAIN-CONTAINING PROTEIN"/>
    <property type="match status" value="1"/>
</dbReference>
<proteinExistence type="predicted"/>
<dbReference type="AlphaFoldDB" id="A0A8J7U8X5"/>
<dbReference type="RefSeq" id="WP_207863018.1">
    <property type="nucleotide sequence ID" value="NZ_JAFREP010000048.1"/>
</dbReference>
<accession>A0A8J7U8X5</accession>
<feature type="domain" description="SCP" evidence="1">
    <location>
        <begin position="67"/>
        <end position="204"/>
    </location>
</feature>
<name>A0A8J7U8X5_9BACT</name>
<dbReference type="InterPro" id="IPR014044">
    <property type="entry name" value="CAP_dom"/>
</dbReference>
<dbReference type="InterPro" id="IPR035940">
    <property type="entry name" value="CAP_sf"/>
</dbReference>
<dbReference type="SUPFAM" id="SSF55797">
    <property type="entry name" value="PR-1-like"/>
    <property type="match status" value="1"/>
</dbReference>
<dbReference type="Gene3D" id="3.40.33.10">
    <property type="entry name" value="CAP"/>
    <property type="match status" value="1"/>
</dbReference>
<keyword evidence="3" id="KW-1185">Reference proteome</keyword>
<dbReference type="Pfam" id="PF00188">
    <property type="entry name" value="CAP"/>
    <property type="match status" value="1"/>
</dbReference>
<evidence type="ECO:0000313" key="3">
    <source>
        <dbReference type="Proteomes" id="UP000664417"/>
    </source>
</evidence>
<reference evidence="2" key="1">
    <citation type="submission" date="2021-03" db="EMBL/GenBank/DDBJ databases">
        <authorList>
            <person name="Wang G."/>
        </authorList>
    </citation>
    <scope>NUCLEOTIDE SEQUENCE</scope>
    <source>
        <strain evidence="2">KCTC 12899</strain>
    </source>
</reference>
<sequence>MTKLLQGALFTLFVSTVWLSGQEAVDRQTGDVQAADPMQAVVHRPSYFESFSREKGTGPTFEEQVVALVNIERLNNGGLPPLKQNSLLDQSSETHSENMAVRDFFAHCDLDTRSSMGDRMTAAGYAWNSAGENIAAGQTTPEAVMTAWMNSSGHRANILRTSFQEIGVGYFFQSADQNNVRFDDTGDCNANRTGGPFRHYWTQNFGRSGAIFPLVINREAYVTEVQTVDLYIYGQGTFSEMRFRNNSGAFSEWEPFATEKTWNLDFGNGMHRVTVELRRPGGATQQASDTIVLELPCVTEAFWYQQVEDWQISNNLTVLDFIAMRDNFCSP</sequence>
<comment type="caution">
    <text evidence="2">The sequence shown here is derived from an EMBL/GenBank/DDBJ whole genome shotgun (WGS) entry which is preliminary data.</text>
</comment>
<gene>
    <name evidence="2" type="ORF">J3U88_31565</name>
</gene>
<dbReference type="Proteomes" id="UP000664417">
    <property type="component" value="Unassembled WGS sequence"/>
</dbReference>
<dbReference type="PANTHER" id="PTHR31157:SF1">
    <property type="entry name" value="SCP DOMAIN-CONTAINING PROTEIN"/>
    <property type="match status" value="1"/>
</dbReference>